<dbReference type="InterPro" id="IPR032296">
    <property type="entry name" value="CEBP_ZZ"/>
</dbReference>
<dbReference type="GO" id="GO:0045202">
    <property type="term" value="C:synapse"/>
    <property type="evidence" value="ECO:0007669"/>
    <property type="project" value="TreeGrafter"/>
</dbReference>
<reference evidence="4 5" key="1">
    <citation type="submission" date="2019-10" db="EMBL/GenBank/DDBJ databases">
        <title>Assembly and Annotation for the nematode Trichostrongylus colubriformis.</title>
        <authorList>
            <person name="Martin J."/>
        </authorList>
    </citation>
    <scope>NUCLEOTIDE SEQUENCE [LARGE SCALE GENOMIC DNA]</scope>
    <source>
        <strain evidence="4">G859</strain>
        <tissue evidence="4">Whole worm</tissue>
    </source>
</reference>
<dbReference type="AlphaFoldDB" id="A0AAN8EY17"/>
<dbReference type="GO" id="GO:0005737">
    <property type="term" value="C:cytoplasm"/>
    <property type="evidence" value="ECO:0007669"/>
    <property type="project" value="TreeGrafter"/>
</dbReference>
<dbReference type="GO" id="GO:0043005">
    <property type="term" value="C:neuron projection"/>
    <property type="evidence" value="ECO:0007669"/>
    <property type="project" value="TreeGrafter"/>
</dbReference>
<keyword evidence="1 2" id="KW-0694">RNA-binding</keyword>
<dbReference type="GO" id="GO:0043022">
    <property type="term" value="F:ribosome binding"/>
    <property type="evidence" value="ECO:0007669"/>
    <property type="project" value="TreeGrafter"/>
</dbReference>
<proteinExistence type="predicted"/>
<dbReference type="GO" id="GO:0005634">
    <property type="term" value="C:nucleus"/>
    <property type="evidence" value="ECO:0007669"/>
    <property type="project" value="TreeGrafter"/>
</dbReference>
<dbReference type="SMART" id="SM00360">
    <property type="entry name" value="RRM"/>
    <property type="match status" value="2"/>
</dbReference>
<dbReference type="InterPro" id="IPR034819">
    <property type="entry name" value="CPEB"/>
</dbReference>
<dbReference type="InterPro" id="IPR038446">
    <property type="entry name" value="CEBP_ZZ_sf"/>
</dbReference>
<dbReference type="InterPro" id="IPR035979">
    <property type="entry name" value="RBD_domain_sf"/>
</dbReference>
<dbReference type="EMBL" id="WIXE01021563">
    <property type="protein sequence ID" value="KAK5968272.1"/>
    <property type="molecule type" value="Genomic_DNA"/>
</dbReference>
<dbReference type="SUPFAM" id="SSF54928">
    <property type="entry name" value="RNA-binding domain, RBD"/>
    <property type="match status" value="1"/>
</dbReference>
<dbReference type="InterPro" id="IPR000504">
    <property type="entry name" value="RRM_dom"/>
</dbReference>
<dbReference type="InterPro" id="IPR012677">
    <property type="entry name" value="Nucleotide-bd_a/b_plait_sf"/>
</dbReference>
<evidence type="ECO:0000313" key="4">
    <source>
        <dbReference type="EMBL" id="KAK5968272.1"/>
    </source>
</evidence>
<evidence type="ECO:0000313" key="5">
    <source>
        <dbReference type="Proteomes" id="UP001331761"/>
    </source>
</evidence>
<gene>
    <name evidence="4" type="ORF">GCK32_011156</name>
</gene>
<comment type="caution">
    <text evidence="4">The sequence shown here is derived from an EMBL/GenBank/DDBJ whole genome shotgun (WGS) entry which is preliminary data.</text>
</comment>
<feature type="domain" description="RRM" evidence="3">
    <location>
        <begin position="205"/>
        <end position="284"/>
    </location>
</feature>
<evidence type="ECO:0000256" key="1">
    <source>
        <dbReference type="ARBA" id="ARBA00022884"/>
    </source>
</evidence>
<dbReference type="Proteomes" id="UP001331761">
    <property type="component" value="Unassembled WGS sequence"/>
</dbReference>
<dbReference type="Gene3D" id="3.30.70.330">
    <property type="match status" value="2"/>
</dbReference>
<dbReference type="PANTHER" id="PTHR12566">
    <property type="entry name" value="CYTOPLASMIC POLYADENYLATION ELEMENT BINDING PROTEIN CPEB"/>
    <property type="match status" value="1"/>
</dbReference>
<dbReference type="Gene3D" id="4.10.640.40">
    <property type="entry name" value="Cytoplasmic polyadenylation element-binding protein, ZZ domain"/>
    <property type="match status" value="1"/>
</dbReference>
<keyword evidence="5" id="KW-1185">Reference proteome</keyword>
<accession>A0AAN8EY17</accession>
<dbReference type="CDD" id="cd19757">
    <property type="entry name" value="Bbox1"/>
    <property type="match status" value="1"/>
</dbReference>
<dbReference type="GO" id="GO:0000900">
    <property type="term" value="F:mRNA regulatory element binding translation repressor activity"/>
    <property type="evidence" value="ECO:0007669"/>
    <property type="project" value="TreeGrafter"/>
</dbReference>
<dbReference type="Pfam" id="PF16367">
    <property type="entry name" value="RRM_7"/>
    <property type="match status" value="1"/>
</dbReference>
<dbReference type="Pfam" id="PF16366">
    <property type="entry name" value="CEBP_ZZ"/>
    <property type="match status" value="1"/>
</dbReference>
<dbReference type="PANTHER" id="PTHR12566:SF12">
    <property type="entry name" value="TRANSLATIONAL REGULATOR ORB2"/>
    <property type="match status" value="1"/>
</dbReference>
<sequence>MDSTGSCLECEKLSLWKSMTIERLALLLGQMKWNIPVSLPDDAQLQPLSVSLPPIASQSLTQFNQGWNGPSTPSTFPDSENNEVLETVSRKVFVGGLPQDINKDTLLRKFSAYGCVHLDFPSEPTHLPRTKKVDRKLSTSGYVFLVYENEDAVLNLLRNCISSDGSFFMLFTEDCIVPKWAQVRPWYLSSIAHIPDPDSQVDPRLTVFIGGVPRPLAAQELASLLEENFGKLVYCEIDVDPDLLYPKGAARAVFASYAGYVKAIQTRYLQIPNFEFNKRNVEIKPYIMDNEDCDECLSACSEEFCRLCLQYYCRLCYTKMHLSPDAATVQGGQEYVVTDYPQASASCYLAEDSSGVANGYTLKKR</sequence>
<evidence type="ECO:0000259" key="3">
    <source>
        <dbReference type="PROSITE" id="PS50102"/>
    </source>
</evidence>
<dbReference type="GO" id="GO:2000766">
    <property type="term" value="P:negative regulation of cytoplasmic translation"/>
    <property type="evidence" value="ECO:0007669"/>
    <property type="project" value="TreeGrafter"/>
</dbReference>
<dbReference type="GO" id="GO:0008135">
    <property type="term" value="F:translation factor activity, RNA binding"/>
    <property type="evidence" value="ECO:0007669"/>
    <property type="project" value="TreeGrafter"/>
</dbReference>
<dbReference type="GO" id="GO:0003730">
    <property type="term" value="F:mRNA 3'-UTR binding"/>
    <property type="evidence" value="ECO:0007669"/>
    <property type="project" value="InterPro"/>
</dbReference>
<name>A0AAN8EY17_TRICO</name>
<evidence type="ECO:0000256" key="2">
    <source>
        <dbReference type="PROSITE-ProRule" id="PRU00176"/>
    </source>
</evidence>
<protein>
    <submittedName>
        <fullName evidence="4">Cytoplasmic polyadenylation element-binding protein 4</fullName>
    </submittedName>
</protein>
<dbReference type="PROSITE" id="PS50102">
    <property type="entry name" value="RRM"/>
    <property type="match status" value="1"/>
</dbReference>
<organism evidence="4 5">
    <name type="scientific">Trichostrongylus colubriformis</name>
    <name type="common">Black scour worm</name>
    <dbReference type="NCBI Taxonomy" id="6319"/>
    <lineage>
        <taxon>Eukaryota</taxon>
        <taxon>Metazoa</taxon>
        <taxon>Ecdysozoa</taxon>
        <taxon>Nematoda</taxon>
        <taxon>Chromadorea</taxon>
        <taxon>Rhabditida</taxon>
        <taxon>Rhabditina</taxon>
        <taxon>Rhabditomorpha</taxon>
        <taxon>Strongyloidea</taxon>
        <taxon>Trichostrongylidae</taxon>
        <taxon>Trichostrongylus</taxon>
    </lineage>
</organism>